<evidence type="ECO:0000313" key="4">
    <source>
        <dbReference type="Proteomes" id="UP001179280"/>
    </source>
</evidence>
<dbReference type="PROSITE" id="PS51084">
    <property type="entry name" value="HIT_2"/>
    <property type="match status" value="1"/>
</dbReference>
<dbReference type="InterPro" id="IPR011146">
    <property type="entry name" value="HIT-like"/>
</dbReference>
<dbReference type="EMBL" id="JAFBCV010000005">
    <property type="protein sequence ID" value="MBM7838757.1"/>
    <property type="molecule type" value="Genomic_DNA"/>
</dbReference>
<keyword evidence="4" id="KW-1185">Reference proteome</keyword>
<dbReference type="RefSeq" id="WP_239586658.1">
    <property type="nucleotide sequence ID" value="NZ_JAFBCV010000005.1"/>
</dbReference>
<evidence type="ECO:0000259" key="2">
    <source>
        <dbReference type="PROSITE" id="PS51084"/>
    </source>
</evidence>
<comment type="caution">
    <text evidence="3">The sequence shown here is derived from an EMBL/GenBank/DDBJ whole genome shotgun (WGS) entry which is preliminary data.</text>
</comment>
<proteinExistence type="predicted"/>
<feature type="domain" description="HIT" evidence="2">
    <location>
        <begin position="12"/>
        <end position="113"/>
    </location>
</feature>
<dbReference type="GO" id="GO:0016787">
    <property type="term" value="F:hydrolase activity"/>
    <property type="evidence" value="ECO:0007669"/>
    <property type="project" value="UniProtKB-KW"/>
</dbReference>
<comment type="caution">
    <text evidence="1">Lacks conserved residue(s) required for the propagation of feature annotation.</text>
</comment>
<sequence length="163" mass="18559">MTQFNEDWKSDRIGSALRGENPLVITEMSSGFAVMGDTQFLPGYCVFLPKKTVESLEALPMPERTAYLSDASLVGEAVLRATGAKRINYSIYGNTDAFLHTHIFPRYHSEPPERISRPVWDYPAEHWKSNDDSYKEEQHGLLRDKIATALTQLMEEAYLEKDV</sequence>
<organism evidence="3 4">
    <name type="scientific">Shouchella xiaoxiensis</name>
    <dbReference type="NCBI Taxonomy" id="766895"/>
    <lineage>
        <taxon>Bacteria</taxon>
        <taxon>Bacillati</taxon>
        <taxon>Bacillota</taxon>
        <taxon>Bacilli</taxon>
        <taxon>Bacillales</taxon>
        <taxon>Bacillaceae</taxon>
        <taxon>Shouchella</taxon>
    </lineage>
</organism>
<protein>
    <submittedName>
        <fullName evidence="3">Diadenosine tetraphosphate (Ap4A) HIT family hydrolase</fullName>
    </submittedName>
</protein>
<dbReference type="Proteomes" id="UP001179280">
    <property type="component" value="Unassembled WGS sequence"/>
</dbReference>
<name>A0ABS2STC2_9BACI</name>
<dbReference type="SUPFAM" id="SSF54197">
    <property type="entry name" value="HIT-like"/>
    <property type="match status" value="1"/>
</dbReference>
<dbReference type="InterPro" id="IPR036265">
    <property type="entry name" value="HIT-like_sf"/>
</dbReference>
<dbReference type="Pfam" id="PF01230">
    <property type="entry name" value="HIT"/>
    <property type="match status" value="1"/>
</dbReference>
<evidence type="ECO:0000256" key="1">
    <source>
        <dbReference type="PROSITE-ProRule" id="PRU00464"/>
    </source>
</evidence>
<gene>
    <name evidence="3" type="ORF">JOC54_002016</name>
</gene>
<accession>A0ABS2STC2</accession>
<evidence type="ECO:0000313" key="3">
    <source>
        <dbReference type="EMBL" id="MBM7838757.1"/>
    </source>
</evidence>
<dbReference type="Gene3D" id="3.30.428.10">
    <property type="entry name" value="HIT-like"/>
    <property type="match status" value="1"/>
</dbReference>
<reference evidence="3" key="1">
    <citation type="submission" date="2021-01" db="EMBL/GenBank/DDBJ databases">
        <title>Genomic Encyclopedia of Type Strains, Phase IV (KMG-IV): sequencing the most valuable type-strain genomes for metagenomic binning, comparative biology and taxonomic classification.</title>
        <authorList>
            <person name="Goeker M."/>
        </authorList>
    </citation>
    <scope>NUCLEOTIDE SEQUENCE</scope>
    <source>
        <strain evidence="3">DSM 21943</strain>
    </source>
</reference>
<keyword evidence="3" id="KW-0378">Hydrolase</keyword>